<organism evidence="1 2">
    <name type="scientific">Macroventuria anomochaeta</name>
    <dbReference type="NCBI Taxonomy" id="301207"/>
    <lineage>
        <taxon>Eukaryota</taxon>
        <taxon>Fungi</taxon>
        <taxon>Dikarya</taxon>
        <taxon>Ascomycota</taxon>
        <taxon>Pezizomycotina</taxon>
        <taxon>Dothideomycetes</taxon>
        <taxon>Pleosporomycetidae</taxon>
        <taxon>Pleosporales</taxon>
        <taxon>Pleosporineae</taxon>
        <taxon>Didymellaceae</taxon>
        <taxon>Macroventuria</taxon>
    </lineage>
</organism>
<dbReference type="EMBL" id="MU006745">
    <property type="protein sequence ID" value="KAF2622414.1"/>
    <property type="molecule type" value="Genomic_DNA"/>
</dbReference>
<comment type="caution">
    <text evidence="1">The sequence shown here is derived from an EMBL/GenBank/DDBJ whole genome shotgun (WGS) entry which is preliminary data.</text>
</comment>
<sequence length="552" mass="61782">MPSYADIDLINLVGPSEVAVASPTSTAPITGRMVANRCKPAQRDSFSDLAGMMKAKKPYTPIPPPSPRPSLSIATNGMQFASRVGSGSSILSPLARPYRADGSVAAYLQDQAHSPNTAVASPSPEYRQKDMQRLESVLQELEDLPIDDNDDNNATVQQRNRTVEPLLPGFELPAALPVRTGPISPPTPAASTKPALPEDPVVRVTMHVWDSMGRNLEALKEEKRALETKIARLEKPKATSQVDDYKAELETQIGKLQYQNESNKVQKATMARTLSEKDIQIKQLQLDLESARERLESAASAAKGYDDVVAERDYLQATLREDRIGNSRLLSDLTDVKKSEVETLSRKVEDLQEALRQSRDTAANSHSNTDEYKTLAQNRLHQLNQREKLLRSTQEKYATEHTKVGELEDHVEDLRRKLNQVGDLQDLLREKSSECDRFRAKLKNQEKTVEDYKQRTLRASNDGKALRGAAHLVLPQPNTKLSTLVLGCSECYAKNITCDNKARCRHCTENNEKCFRWRCSLKHILGQCPNVPCSFPHESDGWLLQTDPRPQW</sequence>
<proteinExistence type="predicted"/>
<keyword evidence="2" id="KW-1185">Reference proteome</keyword>
<protein>
    <submittedName>
        <fullName evidence="1">Uncharacterized protein</fullName>
    </submittedName>
</protein>
<dbReference type="Proteomes" id="UP000799754">
    <property type="component" value="Unassembled WGS sequence"/>
</dbReference>
<evidence type="ECO:0000313" key="2">
    <source>
        <dbReference type="Proteomes" id="UP000799754"/>
    </source>
</evidence>
<reference evidence="1" key="1">
    <citation type="journal article" date="2020" name="Stud. Mycol.">
        <title>101 Dothideomycetes genomes: a test case for predicting lifestyles and emergence of pathogens.</title>
        <authorList>
            <person name="Haridas S."/>
            <person name="Albert R."/>
            <person name="Binder M."/>
            <person name="Bloem J."/>
            <person name="Labutti K."/>
            <person name="Salamov A."/>
            <person name="Andreopoulos B."/>
            <person name="Baker S."/>
            <person name="Barry K."/>
            <person name="Bills G."/>
            <person name="Bluhm B."/>
            <person name="Cannon C."/>
            <person name="Castanera R."/>
            <person name="Culley D."/>
            <person name="Daum C."/>
            <person name="Ezra D."/>
            <person name="Gonzalez J."/>
            <person name="Henrissat B."/>
            <person name="Kuo A."/>
            <person name="Liang C."/>
            <person name="Lipzen A."/>
            <person name="Lutzoni F."/>
            <person name="Magnuson J."/>
            <person name="Mondo S."/>
            <person name="Nolan M."/>
            <person name="Ohm R."/>
            <person name="Pangilinan J."/>
            <person name="Park H.-J."/>
            <person name="Ramirez L."/>
            <person name="Alfaro M."/>
            <person name="Sun H."/>
            <person name="Tritt A."/>
            <person name="Yoshinaga Y."/>
            <person name="Zwiers L.-H."/>
            <person name="Turgeon B."/>
            <person name="Goodwin S."/>
            <person name="Spatafora J."/>
            <person name="Crous P."/>
            <person name="Grigoriev I."/>
        </authorList>
    </citation>
    <scope>NUCLEOTIDE SEQUENCE</scope>
    <source>
        <strain evidence="1">CBS 525.71</strain>
    </source>
</reference>
<gene>
    <name evidence="1" type="ORF">BU25DRAFT_495134</name>
</gene>
<name>A0ACB6RKW8_9PLEO</name>
<accession>A0ACB6RKW8</accession>
<evidence type="ECO:0000313" key="1">
    <source>
        <dbReference type="EMBL" id="KAF2622414.1"/>
    </source>
</evidence>